<dbReference type="PROSITE" id="PS51916">
    <property type="entry name" value="DEUBAD"/>
    <property type="match status" value="1"/>
</dbReference>
<sequence>MSDSEYSESFTGGGQEEIGGSVGDNDRRQRQMQMQQQNAYGNFAAGSSSSSSGGDSSVSSTSSDDDTDEENESDDSLELAKITNEVLSLPRGLCENPAIFQEFFSLETWKDLPPHMQNHLQQFLPNFNKALPPQMAAVEQTRSISMLFSGELSAFGQSPLANLQKHLEAGNYRPDIKKLRENIKKSQRRESKFQTCERLSYMAKQLFVSRQRLLDHAHKSLPDNVEKAPLPTTSVSSMRQPKPGHLYHDNKLSAIRARKRFYSEISQIAQELHISEEFALSADEEENDMDNNLNEEWRKDLIQQQRSLEENAEPPKTNIALAERCVYSTVFRKRSEVDDEEAFRWQQRSRQSRLTNRNFKEYLREHKRRKLTEPTLPELETSDIRLRDVCARAQIGGNFKRLPGTGKPGRKPKSLISAANNSMTTSMIAGNTEATLGLNNNKQQPSSLPVTPNNTTTPHPQLPPPQTPNKLSEPPALVPIQQPITKKTELFQSQNAGNMPTVSPTTTPVHSYHQQKQQQLQQMETSPSFTSNKANNHLHNTSNDSLNMSSFMTGHSDNLNLCMDDASLLASSDHEAFTMLDNEVELQQEEVETFGGSAGDDNLSNFVIGDDIVLGGPGNGSSILQSPHGHKNGNRNNNQQPLPKLEPISTKSTLKSANNQKSLSATSPTSNMTNLICSSELIQETHASYFSLIRDFFCSTPNHRMRYDDLKCKIDIWLRNPITALNEWYAHADNWSNLLSSAINFLVGDFPDLPEEYVPYIEHKLQLNIYQWIGAGRDSDTRLADLCSLWMEKRKHPQDRQKTLEGKLEVLPKSQVESDETAAEAAAMIPPPPPPRFPTNWTVRPATQEEILEFQRQERERFEQPHKAYTYFMHGYESVVGPVKGIYTPMLALAKARGHSMMVGDRPNFVTILTLVRDATARLPNGEGTRADISELLKCSQYINPDAAENVLQTIVSGALDRMHTEHDPCVRYDPKRKIWIYLHRNRTEEEFERIHQQNQTTGKSKKLQQRKPRPMTMTPGAKLNSPEQEMAAELGVANGGGVGTLKTLPALVPANPIIVSNNSSSQRQQLSAISQQKHLQQQQIQLNKCPPVPPLKYNIPPSQQVSVMTTSPQQAQQQKSLLKPTIRQEKTNTGQHSFQVPQAKTSNQHSNTTPIVVATPQGLQTVHVSNATSVVSSNTNKIHQQQTSPVQQTNLTANLAGKRVMLNKPIIINQVTNQVNPTVSSTTKQKSPQQIVKQQSRITLSPQQQQQLQQQSSNIITLPISMANSININTNNAAAAADLSDNTISTAAHSPSLGGKQNIIRLLPTSKTILTSPTGGSGQHLVNRQRIVTTNLSATSPVPTDQRPSTPQQHQPQRSTSGFQLLSSSGNVVTINSSPSSSTTATSTPTGGSIVKMSAQQFAALQQKQAAAQQQQHIIMKQSTSPTGVKMQTGQTVKTQRVILGNTSVIGQSTQGKNIILQQLPVGSSTSVVVTPTTTTTSVSATTTLSGSNKIQTINTTILTPQQQRILMQNLKQQQQQQQSSNINQNQLQFKTVQVVANNAGSTTQQQQQNIIQRPQTITLATQSNTTPKTVVMATSQDSIASPQQQQQGFTKILKTTSPQQQQQKTSEATSNQTARIITSSGAQIISLDSLLQKQGGGTLRIAGTVNPQTVVKASKQLSTTILQKAPQQLQQTPQQSKHPQSPQQQQPQYAIVSVPNSIISLGNTSNITVGQRIISTQANSGTVNTSFVNVDATKVTPGIVTTATGQRRILTTAGGTKIISKAGATTAAAATGASNIRVLNANNQQVSGNLNVTTLQGKPLVLASGKTVTAINKAQIVNPSAQNIIQTSAGSIVIGGQTIKLQQGNTNIQQLLNRSGNIVTAQQQATTSNQASSNSGSNTGTGQLQTVIMGNQILRVQQMPQIVTASGNRLTTNVINNKIINSSESVGGTTTATSTTTNAPKTILLGSGGQTLRLQPATSMGQTTSKNVIINTNQQTSTALKTSASGSTATATSNRVVLAVQGGGQIFLSPNNLNLKTLQNLKMVSLAQAKDQQNNSGNIQTQANILKISPSSTSNDANV</sequence>
<feature type="compositionally biased region" description="Gly residues" evidence="3">
    <location>
        <begin position="11"/>
        <end position="22"/>
    </location>
</feature>
<evidence type="ECO:0000313" key="7">
    <source>
        <dbReference type="RefSeq" id="XP_005185941.1"/>
    </source>
</evidence>
<evidence type="ECO:0000313" key="6">
    <source>
        <dbReference type="Proteomes" id="UP001652621"/>
    </source>
</evidence>
<organism evidence="5">
    <name type="scientific">Musca domestica</name>
    <name type="common">House fly</name>
    <dbReference type="NCBI Taxonomy" id="7370"/>
    <lineage>
        <taxon>Eukaryota</taxon>
        <taxon>Metazoa</taxon>
        <taxon>Ecdysozoa</taxon>
        <taxon>Arthropoda</taxon>
        <taxon>Hexapoda</taxon>
        <taxon>Insecta</taxon>
        <taxon>Pterygota</taxon>
        <taxon>Neoptera</taxon>
        <taxon>Endopterygota</taxon>
        <taxon>Diptera</taxon>
        <taxon>Brachycera</taxon>
        <taxon>Muscomorpha</taxon>
        <taxon>Muscoidea</taxon>
        <taxon>Muscidae</taxon>
        <taxon>Musca</taxon>
    </lineage>
</organism>
<dbReference type="InterPro" id="IPR038106">
    <property type="entry name" value="NFRKB_winged_sf"/>
</dbReference>
<dbReference type="EnsemblMetazoa" id="MDOA002650-RA">
    <property type="protein sequence ID" value="MDOA002650-PA"/>
    <property type="gene ID" value="MDOA002650"/>
</dbReference>
<dbReference type="Pfam" id="PF25793">
    <property type="entry name" value="WHD_2nd_NFRKB"/>
    <property type="match status" value="1"/>
</dbReference>
<dbReference type="Proteomes" id="UP001652621">
    <property type="component" value="Unplaced"/>
</dbReference>
<dbReference type="GeneID" id="101888895"/>
<feature type="region of interest" description="Disordered" evidence="3">
    <location>
        <begin position="618"/>
        <end position="646"/>
    </location>
</feature>
<feature type="compositionally biased region" description="Polar residues" evidence="3">
    <location>
        <begin position="1"/>
        <end position="10"/>
    </location>
</feature>
<feature type="region of interest" description="Disordered" evidence="3">
    <location>
        <begin position="436"/>
        <end position="474"/>
    </location>
</feature>
<feature type="compositionally biased region" description="Acidic residues" evidence="3">
    <location>
        <begin position="63"/>
        <end position="77"/>
    </location>
</feature>
<evidence type="ECO:0000313" key="5">
    <source>
        <dbReference type="EnsemblMetazoa" id="MDOA002650-PA"/>
    </source>
</evidence>
<evidence type="ECO:0000259" key="4">
    <source>
        <dbReference type="PROSITE" id="PS51916"/>
    </source>
</evidence>
<keyword evidence="6" id="KW-1185">Reference proteome</keyword>
<evidence type="ECO:0000313" key="8">
    <source>
        <dbReference type="RefSeq" id="XP_019893178.1"/>
    </source>
</evidence>
<feature type="domain" description="DEUBAD" evidence="4">
    <location>
        <begin position="90"/>
        <end position="212"/>
    </location>
</feature>
<feature type="compositionally biased region" description="Low complexity" evidence="3">
    <location>
        <begin position="445"/>
        <end position="459"/>
    </location>
</feature>
<dbReference type="InterPro" id="IPR044867">
    <property type="entry name" value="DEUBAD_dom"/>
</dbReference>
<dbReference type="InterPro" id="IPR025220">
    <property type="entry name" value="NFRKB_WH_1"/>
</dbReference>
<dbReference type="VEuPathDB" id="VectorBase:MDOMA2_017095"/>
<gene>
    <name evidence="5" type="primary">101888895</name>
    <name evidence="7 8" type="synonym">LOC101888895</name>
</gene>
<feature type="region of interest" description="Disordered" evidence="3">
    <location>
        <begin position="222"/>
        <end position="247"/>
    </location>
</feature>
<feature type="region of interest" description="Disordered" evidence="3">
    <location>
        <begin position="1869"/>
        <end position="1888"/>
    </location>
</feature>
<dbReference type="PANTHER" id="PTHR13052">
    <property type="entry name" value="NFRKB-RELATED"/>
    <property type="match status" value="1"/>
</dbReference>
<evidence type="ECO:0000256" key="3">
    <source>
        <dbReference type="SAM" id="MobiDB-lite"/>
    </source>
</evidence>
<feature type="region of interest" description="Disordered" evidence="3">
    <location>
        <begin position="1334"/>
        <end position="1392"/>
    </location>
</feature>
<feature type="compositionally biased region" description="Low complexity" evidence="3">
    <location>
        <begin position="1378"/>
        <end position="1392"/>
    </location>
</feature>
<dbReference type="CDD" id="cd21865">
    <property type="entry name" value="DEUBAD_NFRKB"/>
    <property type="match status" value="1"/>
</dbReference>
<dbReference type="GO" id="GO:0002020">
    <property type="term" value="F:protease binding"/>
    <property type="evidence" value="ECO:0007669"/>
    <property type="project" value="TreeGrafter"/>
</dbReference>
<feature type="compositionally biased region" description="Polar residues" evidence="3">
    <location>
        <begin position="1334"/>
        <end position="1377"/>
    </location>
</feature>
<dbReference type="RefSeq" id="XP_005185941.1">
    <property type="nucleotide sequence ID" value="XM_005185884.3"/>
</dbReference>
<reference evidence="5" key="1">
    <citation type="submission" date="2021-01" db="UniProtKB">
        <authorList>
            <consortium name="EnsemblMetazoa"/>
        </authorList>
    </citation>
    <scope>IDENTIFICATION</scope>
    <source>
        <strain evidence="5">Aabys</strain>
    </source>
</reference>
<dbReference type="PANTHER" id="PTHR13052:SF3">
    <property type="entry name" value="NUCLEAR FACTOR RELATED TO KAPPA-B-BINDING PROTEIN"/>
    <property type="match status" value="1"/>
</dbReference>
<dbReference type="InterPro" id="IPR024867">
    <property type="entry name" value="NFRKB"/>
</dbReference>
<comment type="subcellular location">
    <subcellularLocation>
        <location evidence="1">Nucleus</location>
    </subcellularLocation>
</comment>
<dbReference type="GO" id="GO:0031011">
    <property type="term" value="C:Ino80 complex"/>
    <property type="evidence" value="ECO:0007669"/>
    <property type="project" value="InterPro"/>
</dbReference>
<dbReference type="VEuPathDB" id="VectorBase:MDOA002650"/>
<accession>A0A1I8M9N9</accession>
<feature type="region of interest" description="Disordered" evidence="3">
    <location>
        <begin position="1672"/>
        <end position="1694"/>
    </location>
</feature>
<feature type="region of interest" description="Disordered" evidence="3">
    <location>
        <begin position="2039"/>
        <end position="2065"/>
    </location>
</feature>
<feature type="compositionally biased region" description="Low complexity" evidence="3">
    <location>
        <begin position="46"/>
        <end position="62"/>
    </location>
</feature>
<dbReference type="STRING" id="7370.A0A1I8M9N9"/>
<protein>
    <submittedName>
        <fullName evidence="7 8">Nuclear factor related to kappa-B-binding protein</fullName>
    </submittedName>
</protein>
<dbReference type="KEGG" id="mde:101888895"/>
<feature type="region of interest" description="Disordered" evidence="3">
    <location>
        <begin position="994"/>
        <end position="1023"/>
    </location>
</feature>
<reference evidence="7 8" key="2">
    <citation type="submission" date="2025-04" db="UniProtKB">
        <authorList>
            <consortium name="RefSeq"/>
        </authorList>
    </citation>
    <scope>IDENTIFICATION</scope>
    <source>
        <strain evidence="7 8">Aabys</strain>
    </source>
</reference>
<dbReference type="RefSeq" id="XP_019893178.1">
    <property type="nucleotide sequence ID" value="XM_020037619.1"/>
</dbReference>
<evidence type="ECO:0000256" key="1">
    <source>
        <dbReference type="ARBA" id="ARBA00004123"/>
    </source>
</evidence>
<dbReference type="Gene3D" id="1.10.10.2430">
    <property type="entry name" value="NFRKB winged helix-like domain"/>
    <property type="match status" value="1"/>
</dbReference>
<feature type="region of interest" description="Disordered" evidence="3">
    <location>
        <begin position="1"/>
        <end position="79"/>
    </location>
</feature>
<dbReference type="InterPro" id="IPR057748">
    <property type="entry name" value="NFRKB_WH_2"/>
</dbReference>
<name>A0A1I8M9N9_MUSDO</name>
<evidence type="ECO:0000256" key="2">
    <source>
        <dbReference type="ARBA" id="ARBA00023242"/>
    </source>
</evidence>
<keyword evidence="2" id="KW-0539">Nucleus</keyword>
<dbReference type="OrthoDB" id="70874at2759"/>
<dbReference type="eggNOG" id="KOG1927">
    <property type="taxonomic scope" value="Eukaryota"/>
</dbReference>
<feature type="compositionally biased region" description="Basic residues" evidence="3">
    <location>
        <begin position="1004"/>
        <end position="1014"/>
    </location>
</feature>
<dbReference type="Pfam" id="PF14465">
    <property type="entry name" value="WHD_1st_NFRKB"/>
    <property type="match status" value="1"/>
</dbReference>
<proteinExistence type="predicted"/>